<gene>
    <name evidence="1" type="ORF">HELGO_WM2632</name>
</gene>
<dbReference type="PANTHER" id="PTHR37316">
    <property type="entry name" value="TEICHOIC ACID GLYCEROL-PHOSPHATE PRIMASE"/>
    <property type="match status" value="1"/>
</dbReference>
<reference evidence="1" key="1">
    <citation type="submission" date="2020-01" db="EMBL/GenBank/DDBJ databases">
        <authorList>
            <person name="Meier V. D."/>
            <person name="Meier V D."/>
        </authorList>
    </citation>
    <scope>NUCLEOTIDE SEQUENCE</scope>
    <source>
        <strain evidence="1">HLG_WM_MAG_12</strain>
    </source>
</reference>
<evidence type="ECO:0000313" key="1">
    <source>
        <dbReference type="EMBL" id="CAA6803165.1"/>
    </source>
</evidence>
<dbReference type="InterPro" id="IPR007554">
    <property type="entry name" value="Glycerophosphate_synth"/>
</dbReference>
<keyword evidence="1" id="KW-0808">Transferase</keyword>
<accession>A0A6S6SJS3</accession>
<dbReference type="AlphaFoldDB" id="A0A6S6SJS3"/>
<protein>
    <submittedName>
        <fullName evidence="1">CDP-glycerol: N-acetyl-beta-D-mannosaminyl-1,4-N-acetyl-D-glucosaminyldip hosphoundecaprenyl glycerophosphotransferase</fullName>
    </submittedName>
</protein>
<name>A0A6S6SJS3_9BACT</name>
<dbReference type="GO" id="GO:0016020">
    <property type="term" value="C:membrane"/>
    <property type="evidence" value="ECO:0007669"/>
    <property type="project" value="InterPro"/>
</dbReference>
<dbReference type="GO" id="GO:0047355">
    <property type="term" value="F:CDP-glycerol glycerophosphotransferase activity"/>
    <property type="evidence" value="ECO:0007669"/>
    <property type="project" value="InterPro"/>
</dbReference>
<organism evidence="1">
    <name type="scientific">uncultured Campylobacterales bacterium</name>
    <dbReference type="NCBI Taxonomy" id="352960"/>
    <lineage>
        <taxon>Bacteria</taxon>
        <taxon>Pseudomonadati</taxon>
        <taxon>Campylobacterota</taxon>
        <taxon>Epsilonproteobacteria</taxon>
        <taxon>Campylobacterales</taxon>
        <taxon>environmental samples</taxon>
    </lineage>
</organism>
<sequence>MKFVLFCNLPYAFGILRPLELELKKHGFEYIWYLPKEIEKLFKYENYTTNIKDIRDFKSDVIFVPGNEVPYYLRGLKVQIFHGLAGEKKGHFRIRDYFDLYLTQGPYFTKRFEELSQIHKNFEVIQTGWPKLDNLFVDDAQEKRKEILNKHNVKNIVLYSPTFSRSLHSANEMYDEIQKFGKETLIIIKFHDKMDEEIKARYENLKSKNILISQEKDITKLLKISDLMISDTSSVVYEFALLNKPVVTINSTSPNIVWEDLKDAKEIVPKVHQILDGDDKFKEKRKKLYDEYHPYDDSNSALRMIDAVVKYLDTREVPTKRKISLLRKLKILKIYKDS</sequence>
<dbReference type="InterPro" id="IPR043148">
    <property type="entry name" value="TagF_C"/>
</dbReference>
<dbReference type="EMBL" id="CACVAW010000010">
    <property type="protein sequence ID" value="CAA6803165.1"/>
    <property type="molecule type" value="Genomic_DNA"/>
</dbReference>
<dbReference type="Pfam" id="PF04464">
    <property type="entry name" value="Glyphos_transf"/>
    <property type="match status" value="1"/>
</dbReference>
<dbReference type="PANTHER" id="PTHR37316:SF3">
    <property type="entry name" value="TEICHOIC ACID GLYCEROL-PHOSPHATE TRANSFERASE"/>
    <property type="match status" value="1"/>
</dbReference>
<proteinExistence type="predicted"/>
<dbReference type="InterPro" id="IPR051612">
    <property type="entry name" value="Teichoic_Acid_Biosynth"/>
</dbReference>
<dbReference type="SUPFAM" id="SSF53756">
    <property type="entry name" value="UDP-Glycosyltransferase/glycogen phosphorylase"/>
    <property type="match status" value="1"/>
</dbReference>
<dbReference type="Gene3D" id="3.40.50.12580">
    <property type="match status" value="1"/>
</dbReference>